<organism evidence="5">
    <name type="scientific">Fibrocapsa japonica</name>
    <dbReference type="NCBI Taxonomy" id="94617"/>
    <lineage>
        <taxon>Eukaryota</taxon>
        <taxon>Sar</taxon>
        <taxon>Stramenopiles</taxon>
        <taxon>Ochrophyta</taxon>
        <taxon>Raphidophyceae</taxon>
        <taxon>Chattonellales</taxon>
        <taxon>Chattonellaceae</taxon>
        <taxon>Fibrocapsa</taxon>
    </lineage>
</organism>
<feature type="compositionally biased region" description="Basic and acidic residues" evidence="4">
    <location>
        <begin position="92"/>
        <end position="102"/>
    </location>
</feature>
<proteinExistence type="inferred from homology"/>
<accession>A0A7S2UUV6</accession>
<dbReference type="EMBL" id="HBHR01002243">
    <property type="protein sequence ID" value="CAD9858418.1"/>
    <property type="molecule type" value="Transcribed_RNA"/>
</dbReference>
<feature type="compositionally biased region" description="Gly residues" evidence="4">
    <location>
        <begin position="75"/>
        <end position="87"/>
    </location>
</feature>
<protein>
    <recommendedName>
        <fullName evidence="6">60S acidic ribosomal protein P1</fullName>
    </recommendedName>
</protein>
<dbReference type="GO" id="GO:0005840">
    <property type="term" value="C:ribosome"/>
    <property type="evidence" value="ECO:0007669"/>
    <property type="project" value="UniProtKB-KW"/>
</dbReference>
<gene>
    <name evidence="5" type="ORF">FJAP1339_LOCUS936</name>
</gene>
<evidence type="ECO:0000256" key="3">
    <source>
        <dbReference type="ARBA" id="ARBA00023274"/>
    </source>
</evidence>
<feature type="region of interest" description="Disordered" evidence="4">
    <location>
        <begin position="75"/>
        <end position="120"/>
    </location>
</feature>
<evidence type="ECO:0000256" key="4">
    <source>
        <dbReference type="SAM" id="MobiDB-lite"/>
    </source>
</evidence>
<dbReference type="GO" id="GO:1990904">
    <property type="term" value="C:ribonucleoprotein complex"/>
    <property type="evidence" value="ECO:0007669"/>
    <property type="project" value="UniProtKB-KW"/>
</dbReference>
<sequence>MALSDLSGAAKEEMVVSLAALVLADSGVDMSADNLNAVVSASGNDIAPYWSTLFASFLEKAGGVDKFCGAPGAGGGGAAPAAGGAGGAAAEEAPKEEEKKEESAEDIGGMDMFGGGESDY</sequence>
<reference evidence="5" key="1">
    <citation type="submission" date="2021-01" db="EMBL/GenBank/DDBJ databases">
        <authorList>
            <person name="Corre E."/>
            <person name="Pelletier E."/>
            <person name="Niang G."/>
            <person name="Scheremetjew M."/>
            <person name="Finn R."/>
            <person name="Kale V."/>
            <person name="Holt S."/>
            <person name="Cochrane G."/>
            <person name="Meng A."/>
            <person name="Brown T."/>
            <person name="Cohen L."/>
        </authorList>
    </citation>
    <scope>NUCLEOTIDE SEQUENCE</scope>
    <source>
        <strain evidence="5">CCMP1661</strain>
    </source>
</reference>
<keyword evidence="2" id="KW-0689">Ribosomal protein</keyword>
<dbReference type="Pfam" id="PF00428">
    <property type="entry name" value="Ribosomal_60s"/>
    <property type="match status" value="1"/>
</dbReference>
<evidence type="ECO:0000256" key="1">
    <source>
        <dbReference type="ARBA" id="ARBA00005436"/>
    </source>
</evidence>
<dbReference type="Gene3D" id="1.10.10.1410">
    <property type="match status" value="1"/>
</dbReference>
<keyword evidence="3" id="KW-0687">Ribonucleoprotein</keyword>
<name>A0A7S2UUV6_9STRA</name>
<feature type="compositionally biased region" description="Gly residues" evidence="4">
    <location>
        <begin position="111"/>
        <end position="120"/>
    </location>
</feature>
<comment type="similarity">
    <text evidence="1">Belongs to the eukaryotic ribosomal protein P1/P2 family.</text>
</comment>
<dbReference type="AlphaFoldDB" id="A0A7S2UUV6"/>
<dbReference type="FunFam" id="1.10.10.1410:FF:000002">
    <property type="entry name" value="60S acidic ribosomal protein P2"/>
    <property type="match status" value="1"/>
</dbReference>
<evidence type="ECO:0000256" key="2">
    <source>
        <dbReference type="ARBA" id="ARBA00022980"/>
    </source>
</evidence>
<evidence type="ECO:0008006" key="6">
    <source>
        <dbReference type="Google" id="ProtNLM"/>
    </source>
</evidence>
<evidence type="ECO:0000313" key="5">
    <source>
        <dbReference type="EMBL" id="CAD9858418.1"/>
    </source>
</evidence>
<dbReference type="InterPro" id="IPR038716">
    <property type="entry name" value="P1/P2_N_sf"/>
</dbReference>